<dbReference type="PROSITE" id="PS51462">
    <property type="entry name" value="NUDIX"/>
    <property type="match status" value="1"/>
</dbReference>
<keyword evidence="10" id="KW-1185">Reference proteome</keyword>
<organism evidence="9 10">
    <name type="scientific">Prevotella pectinovora</name>
    <dbReference type="NCBI Taxonomy" id="1602169"/>
    <lineage>
        <taxon>Bacteria</taxon>
        <taxon>Pseudomonadati</taxon>
        <taxon>Bacteroidota</taxon>
        <taxon>Bacteroidia</taxon>
        <taxon>Bacteroidales</taxon>
        <taxon>Prevotellaceae</taxon>
        <taxon>Prevotella</taxon>
    </lineage>
</organism>
<proteinExistence type="inferred from homology"/>
<dbReference type="InterPro" id="IPR000086">
    <property type="entry name" value="NUDIX_hydrolase_dom"/>
</dbReference>
<comment type="caution">
    <text evidence="9">The sequence shown here is derived from an EMBL/GenBank/DDBJ whole genome shotgun (WGS) entry which is preliminary data.</text>
</comment>
<evidence type="ECO:0000256" key="1">
    <source>
        <dbReference type="ARBA" id="ARBA00000847"/>
    </source>
</evidence>
<dbReference type="EMBL" id="JXQK01000023">
    <property type="protein sequence ID" value="KIP64336.1"/>
    <property type="molecule type" value="Genomic_DNA"/>
</dbReference>
<evidence type="ECO:0000256" key="7">
    <source>
        <dbReference type="ARBA" id="ARBA00032272"/>
    </source>
</evidence>
<dbReference type="InterPro" id="IPR015797">
    <property type="entry name" value="NUDIX_hydrolase-like_dom_sf"/>
</dbReference>
<dbReference type="PROSITE" id="PS00893">
    <property type="entry name" value="NUDIX_BOX"/>
    <property type="match status" value="1"/>
</dbReference>
<comment type="catalytic activity">
    <reaction evidence="1">
        <text>GDP-alpha-D-mannose + H2O = alpha-D-mannose 1-phosphate + GMP + 2 H(+)</text>
        <dbReference type="Rhea" id="RHEA:27978"/>
        <dbReference type="ChEBI" id="CHEBI:15377"/>
        <dbReference type="ChEBI" id="CHEBI:15378"/>
        <dbReference type="ChEBI" id="CHEBI:57527"/>
        <dbReference type="ChEBI" id="CHEBI:58115"/>
        <dbReference type="ChEBI" id="CHEBI:58409"/>
    </reaction>
</comment>
<dbReference type="AlphaFoldDB" id="A0A0D0I7R3"/>
<dbReference type="InterPro" id="IPR020084">
    <property type="entry name" value="NUDIX_hydrolase_CS"/>
</dbReference>
<protein>
    <recommendedName>
        <fullName evidence="4">GDP-mannose pyrophosphatase</fullName>
    </recommendedName>
    <alternativeName>
        <fullName evidence="6">GDP-mannose hydrolase</fullName>
    </alternativeName>
    <alternativeName>
        <fullName evidence="7">GDPMK</fullName>
    </alternativeName>
</protein>
<dbReference type="PANTHER" id="PTHR11839">
    <property type="entry name" value="UDP/ADP-SUGAR PYROPHOSPHATASE"/>
    <property type="match status" value="1"/>
</dbReference>
<comment type="cofactor">
    <cofactor evidence="2">
        <name>Mg(2+)</name>
        <dbReference type="ChEBI" id="CHEBI:18420"/>
    </cofactor>
</comment>
<dbReference type="SUPFAM" id="SSF55811">
    <property type="entry name" value="Nudix"/>
    <property type="match status" value="1"/>
</dbReference>
<dbReference type="Pfam" id="PF00293">
    <property type="entry name" value="NUDIX"/>
    <property type="match status" value="1"/>
</dbReference>
<dbReference type="GO" id="GO:0019693">
    <property type="term" value="P:ribose phosphate metabolic process"/>
    <property type="evidence" value="ECO:0007669"/>
    <property type="project" value="TreeGrafter"/>
</dbReference>
<evidence type="ECO:0000259" key="8">
    <source>
        <dbReference type="PROSITE" id="PS51462"/>
    </source>
</evidence>
<dbReference type="Gene3D" id="3.90.79.10">
    <property type="entry name" value="Nucleoside Triphosphate Pyrophosphohydrolase"/>
    <property type="match status" value="1"/>
</dbReference>
<dbReference type="GO" id="GO:0005829">
    <property type="term" value="C:cytosol"/>
    <property type="evidence" value="ECO:0007669"/>
    <property type="project" value="TreeGrafter"/>
</dbReference>
<evidence type="ECO:0000256" key="6">
    <source>
        <dbReference type="ARBA" id="ARBA00032162"/>
    </source>
</evidence>
<evidence type="ECO:0000313" key="10">
    <source>
        <dbReference type="Proteomes" id="UP000032046"/>
    </source>
</evidence>
<name>A0A0D0I7R3_9BACT</name>
<dbReference type="GO" id="GO:0006753">
    <property type="term" value="P:nucleoside phosphate metabolic process"/>
    <property type="evidence" value="ECO:0007669"/>
    <property type="project" value="TreeGrafter"/>
</dbReference>
<comment type="similarity">
    <text evidence="3">Belongs to the Nudix hydrolase family. NudK subfamily.</text>
</comment>
<keyword evidence="5 9" id="KW-0378">Hydrolase</keyword>
<sequence length="179" mass="20686">MAWEVIESEYLFREPWLTARREHVKLPTGAEIQDFYVLEYPEFCNVIAITKDGKFLMERQYRHAQHLTAIEIPAGCVEKGEDPMEAARRELYEETGYGGGEWSKLMTISPNAGACTNYSHTYLATGVERLSTQHLEESEDIKVVLLDEDEVVRMLMNDEFHQAMMAAPLWKYFATKGRK</sequence>
<evidence type="ECO:0000313" key="9">
    <source>
        <dbReference type="EMBL" id="KIP64336.1"/>
    </source>
</evidence>
<evidence type="ECO:0000256" key="3">
    <source>
        <dbReference type="ARBA" id="ARBA00007275"/>
    </source>
</evidence>
<evidence type="ECO:0000256" key="5">
    <source>
        <dbReference type="ARBA" id="ARBA00022801"/>
    </source>
</evidence>
<dbReference type="STRING" id="1602171.ST44_02420"/>
<accession>A0A0D0I7R3</accession>
<feature type="domain" description="Nudix hydrolase" evidence="8">
    <location>
        <begin position="39"/>
        <end position="168"/>
    </location>
</feature>
<dbReference type="PANTHER" id="PTHR11839:SF18">
    <property type="entry name" value="NUDIX HYDROLASE DOMAIN-CONTAINING PROTEIN"/>
    <property type="match status" value="1"/>
</dbReference>
<evidence type="ECO:0000256" key="4">
    <source>
        <dbReference type="ARBA" id="ARBA00016377"/>
    </source>
</evidence>
<gene>
    <name evidence="9" type="ORF">ST44_02420</name>
</gene>
<reference evidence="9 10" key="1">
    <citation type="submission" date="2015-01" db="EMBL/GenBank/DDBJ databases">
        <title>Comparative genomics of non-oral Prevotella species.</title>
        <authorList>
            <person name="Accetto T."/>
            <person name="Nograsek B."/>
            <person name="Avgustin G."/>
        </authorList>
    </citation>
    <scope>NUCLEOTIDE SEQUENCE [LARGE SCALE GENOMIC DNA]</scope>
    <source>
        <strain evidence="9 10">P5-119</strain>
    </source>
</reference>
<evidence type="ECO:0000256" key="2">
    <source>
        <dbReference type="ARBA" id="ARBA00001946"/>
    </source>
</evidence>
<dbReference type="GO" id="GO:0016787">
    <property type="term" value="F:hydrolase activity"/>
    <property type="evidence" value="ECO:0007669"/>
    <property type="project" value="UniProtKB-KW"/>
</dbReference>
<dbReference type="Proteomes" id="UP000032046">
    <property type="component" value="Unassembled WGS sequence"/>
</dbReference>
<dbReference type="CDD" id="cd03424">
    <property type="entry name" value="NUDIX_ADPRase_Nudt5_UGPPase_Nudt14"/>
    <property type="match status" value="1"/>
</dbReference>